<organism evidence="11 12">
    <name type="scientific">Berryella wangjianweii</name>
    <dbReference type="NCBI Taxonomy" id="2734634"/>
    <lineage>
        <taxon>Bacteria</taxon>
        <taxon>Bacillati</taxon>
        <taxon>Actinomycetota</taxon>
        <taxon>Coriobacteriia</taxon>
        <taxon>Eggerthellales</taxon>
        <taxon>Eggerthellaceae</taxon>
        <taxon>Berryella</taxon>
    </lineage>
</organism>
<keyword evidence="4 7" id="KW-0862">Zinc</keyword>
<dbReference type="PANTHER" id="PTHR43311">
    <property type="entry name" value="GLUTAMATE--TRNA LIGASE"/>
    <property type="match status" value="1"/>
</dbReference>
<evidence type="ECO:0000256" key="4">
    <source>
        <dbReference type="ARBA" id="ARBA00022833"/>
    </source>
</evidence>
<dbReference type="GO" id="GO:0008270">
    <property type="term" value="F:zinc ion binding"/>
    <property type="evidence" value="ECO:0007669"/>
    <property type="project" value="UniProtKB-UniRule"/>
</dbReference>
<dbReference type="NCBIfam" id="TIGR03838">
    <property type="entry name" value="queuosine_YadB"/>
    <property type="match status" value="1"/>
</dbReference>
<feature type="binding site" evidence="7">
    <location>
        <position position="141"/>
    </location>
    <ligand>
        <name>Zn(2+)</name>
        <dbReference type="ChEBI" id="CHEBI:29105"/>
    </ligand>
</feature>
<protein>
    <recommendedName>
        <fullName evidence="7">Glutamyl-Q tRNA(Asp) synthetase</fullName>
        <shortName evidence="7">Glu-Q-RSs</shortName>
        <ecNumber evidence="7">6.1.1.-</ecNumber>
    </recommendedName>
</protein>
<accession>A0A6M8IWA5</accession>
<feature type="region of interest" description="Disordered" evidence="9">
    <location>
        <begin position="1"/>
        <end position="26"/>
    </location>
</feature>
<comment type="cofactor">
    <cofactor evidence="7">
        <name>Zn(2+)</name>
        <dbReference type="ChEBI" id="CHEBI:29105"/>
    </cofactor>
    <text evidence="7">Binds 1 zinc ion per subunit.</text>
</comment>
<dbReference type="GO" id="GO:0006424">
    <property type="term" value="P:glutamyl-tRNA aminoacylation"/>
    <property type="evidence" value="ECO:0007669"/>
    <property type="project" value="InterPro"/>
</dbReference>
<name>A0A6M8IWA5_9ACTN</name>
<feature type="binding site" evidence="7">
    <location>
        <position position="139"/>
    </location>
    <ligand>
        <name>Zn(2+)</name>
        <dbReference type="ChEBI" id="CHEBI:29105"/>
    </ligand>
</feature>
<comment type="function">
    <text evidence="7">Catalyzes the tRNA-independent activation of glutamate in presence of ATP and the subsequent transfer of glutamate onto a tRNA(Asp). Glutamate is transferred on the 2-amino-5-(4,5-dihydroxy-2-cyclopenten-1-yl) moiety of the queuosine in the wobble position of the QUC anticodon.</text>
</comment>
<evidence type="ECO:0000313" key="12">
    <source>
        <dbReference type="Proteomes" id="UP000503297"/>
    </source>
</evidence>
<dbReference type="NCBIfam" id="NF004315">
    <property type="entry name" value="PRK05710.1-4"/>
    <property type="match status" value="1"/>
</dbReference>
<feature type="binding site" evidence="7">
    <location>
        <position position="160"/>
    </location>
    <ligand>
        <name>Zn(2+)</name>
        <dbReference type="ChEBI" id="CHEBI:29105"/>
    </ligand>
</feature>
<evidence type="ECO:0000313" key="11">
    <source>
        <dbReference type="EMBL" id="QKF06965.1"/>
    </source>
</evidence>
<reference evidence="12" key="1">
    <citation type="submission" date="2020-05" db="EMBL/GenBank/DDBJ databases">
        <title>Novel species in genus Nocardioides.</title>
        <authorList>
            <person name="Zhang G."/>
        </authorList>
    </citation>
    <scope>NUCLEOTIDE SEQUENCE [LARGE SCALE GENOMIC DNA]</scope>
    <source>
        <strain evidence="12">zg-1050</strain>
    </source>
</reference>
<feature type="binding site" evidence="7">
    <location>
        <position position="283"/>
    </location>
    <ligand>
        <name>ATP</name>
        <dbReference type="ChEBI" id="CHEBI:30616"/>
    </ligand>
</feature>
<comment type="similarity">
    <text evidence="7">Belongs to the class-I aminoacyl-tRNA synthetase family. GluQ subfamily.</text>
</comment>
<dbReference type="Gene3D" id="3.40.50.620">
    <property type="entry name" value="HUPs"/>
    <property type="match status" value="1"/>
</dbReference>
<evidence type="ECO:0000256" key="9">
    <source>
        <dbReference type="SAM" id="MobiDB-lite"/>
    </source>
</evidence>
<keyword evidence="6 7" id="KW-0030">Aminoacyl-tRNA synthetase</keyword>
<dbReference type="PANTHER" id="PTHR43311:SF1">
    <property type="entry name" value="GLUTAMYL-Q TRNA(ASP) SYNTHETASE"/>
    <property type="match status" value="1"/>
</dbReference>
<dbReference type="InterPro" id="IPR022380">
    <property type="entry name" value="Glu-Q_tRNA(Asp)_Synthase"/>
</dbReference>
<evidence type="ECO:0000256" key="5">
    <source>
        <dbReference type="ARBA" id="ARBA00022840"/>
    </source>
</evidence>
<dbReference type="InterPro" id="IPR049940">
    <property type="entry name" value="GluQ/Sye"/>
</dbReference>
<dbReference type="Proteomes" id="UP000503297">
    <property type="component" value="Chromosome"/>
</dbReference>
<dbReference type="HAMAP" id="MF_01428">
    <property type="entry name" value="Glu_Q_tRNA_synth"/>
    <property type="match status" value="1"/>
</dbReference>
<dbReference type="GO" id="GO:0005829">
    <property type="term" value="C:cytosol"/>
    <property type="evidence" value="ECO:0007669"/>
    <property type="project" value="TreeGrafter"/>
</dbReference>
<feature type="domain" description="Glutamyl/glutaminyl-tRNA synthetase class Ib catalytic" evidence="10">
    <location>
        <begin position="44"/>
        <end position="316"/>
    </location>
</feature>
<dbReference type="InterPro" id="IPR014729">
    <property type="entry name" value="Rossmann-like_a/b/a_fold"/>
</dbReference>
<evidence type="ECO:0000256" key="1">
    <source>
        <dbReference type="ARBA" id="ARBA00022598"/>
    </source>
</evidence>
<proteinExistence type="inferred from homology"/>
<dbReference type="EC" id="6.1.1.-" evidence="7"/>
<feature type="binding site" evidence="7">
    <location>
        <begin position="47"/>
        <end position="51"/>
    </location>
    <ligand>
        <name>L-glutamate</name>
        <dbReference type="ChEBI" id="CHEBI:29985"/>
    </ligand>
</feature>
<feature type="short sequence motif" description="'HIGH' region" evidence="7">
    <location>
        <begin position="50"/>
        <end position="60"/>
    </location>
</feature>
<evidence type="ECO:0000256" key="8">
    <source>
        <dbReference type="RuleBase" id="RU363037"/>
    </source>
</evidence>
<dbReference type="EMBL" id="CP053716">
    <property type="protein sequence ID" value="QKF06965.1"/>
    <property type="molecule type" value="Genomic_DNA"/>
</dbReference>
<dbReference type="NCBIfam" id="NF004314">
    <property type="entry name" value="PRK05710.1-3"/>
    <property type="match status" value="1"/>
</dbReference>
<dbReference type="GO" id="GO:0004818">
    <property type="term" value="F:glutamate-tRNA ligase activity"/>
    <property type="evidence" value="ECO:0007669"/>
    <property type="project" value="TreeGrafter"/>
</dbReference>
<keyword evidence="3 7" id="KW-0547">Nucleotide-binding</keyword>
<dbReference type="GO" id="GO:0005524">
    <property type="term" value="F:ATP binding"/>
    <property type="evidence" value="ECO:0007669"/>
    <property type="project" value="UniProtKB-KW"/>
</dbReference>
<evidence type="ECO:0000256" key="6">
    <source>
        <dbReference type="ARBA" id="ARBA00023146"/>
    </source>
</evidence>
<keyword evidence="8" id="KW-0648">Protein biosynthesis</keyword>
<dbReference type="AlphaFoldDB" id="A0A6M8IWA5"/>
<evidence type="ECO:0000256" key="2">
    <source>
        <dbReference type="ARBA" id="ARBA00022723"/>
    </source>
</evidence>
<evidence type="ECO:0000259" key="10">
    <source>
        <dbReference type="Pfam" id="PF00749"/>
    </source>
</evidence>
<feature type="binding site" evidence="7">
    <location>
        <position position="242"/>
    </location>
    <ligand>
        <name>L-glutamate</name>
        <dbReference type="ChEBI" id="CHEBI:29985"/>
    </ligand>
</feature>
<evidence type="ECO:0000256" key="7">
    <source>
        <dbReference type="HAMAP-Rule" id="MF_01428"/>
    </source>
</evidence>
<feature type="binding site" evidence="7">
    <location>
        <position position="83"/>
    </location>
    <ligand>
        <name>L-glutamate</name>
        <dbReference type="ChEBI" id="CHEBI:29985"/>
    </ligand>
</feature>
<dbReference type="InterPro" id="IPR000924">
    <property type="entry name" value="Glu/Gln-tRNA-synth"/>
</dbReference>
<feature type="short sequence motif" description="'KMSKS' region" evidence="7">
    <location>
        <begin position="280"/>
        <end position="284"/>
    </location>
</feature>
<keyword evidence="2 7" id="KW-0479">Metal-binding</keyword>
<dbReference type="Pfam" id="PF00749">
    <property type="entry name" value="tRNA-synt_1c"/>
    <property type="match status" value="1"/>
</dbReference>
<dbReference type="GO" id="GO:0006400">
    <property type="term" value="P:tRNA modification"/>
    <property type="evidence" value="ECO:0007669"/>
    <property type="project" value="InterPro"/>
</dbReference>
<dbReference type="SUPFAM" id="SSF52374">
    <property type="entry name" value="Nucleotidylyl transferase"/>
    <property type="match status" value="1"/>
</dbReference>
<evidence type="ECO:0000256" key="3">
    <source>
        <dbReference type="ARBA" id="ARBA00022741"/>
    </source>
</evidence>
<keyword evidence="1 7" id="KW-0436">Ligase</keyword>
<feature type="binding site" evidence="7">
    <location>
        <position position="224"/>
    </location>
    <ligand>
        <name>L-glutamate</name>
        <dbReference type="ChEBI" id="CHEBI:29985"/>
    </ligand>
</feature>
<gene>
    <name evidence="7 11" type="primary">gluQ</name>
    <name evidence="11" type="ORF">HLV38_01620</name>
</gene>
<dbReference type="InterPro" id="IPR020058">
    <property type="entry name" value="Glu/Gln-tRNA-synth_Ib_cat-dom"/>
</dbReference>
<dbReference type="KEGG" id="bwa:HLV38_01620"/>
<keyword evidence="12" id="KW-1185">Reference proteome</keyword>
<keyword evidence="5 7" id="KW-0067">ATP-binding</keyword>
<feature type="binding site" evidence="7">
    <location>
        <position position="164"/>
    </location>
    <ligand>
        <name>Zn(2+)</name>
        <dbReference type="ChEBI" id="CHEBI:29105"/>
    </ligand>
</feature>
<sequence length="350" mass="38001">MADAGARPTAARPSNAGPNPSAALGAGEATFSTEGRATLPAGAVRGRFAPSPSGRMHAGNVFAALCAWLVAHASGGEMVLRIEDLDRARSHRRYADQVMRDFEALGLVWDDGPFYQQGREERYREAFARLEEGGLAYPCFCTRASLRAASAPHAGERRVYAGTCRELSAQEARARAERQAPAWRIKVPDSELQICDLVQGAYRQSLASDCGDFVVRRADGSFAYQLAVVLDDADQGITSVVRGFDLLSSTPQQRFLQQTLGLPAPQWAHVPLLCAPDGRRLSKRDGDAALDALLQQEGSGRAVIGRIAFVTGMQPEPEPTTPDDLLKRIDVGRMLRRWRGVESIIWPATS</sequence>
<dbReference type="PRINTS" id="PR00987">
    <property type="entry name" value="TRNASYNTHGLU"/>
</dbReference>